<accession>A0ACB5TIE0</accession>
<gene>
    <name evidence="1" type="ORF">Cboi01_000114200</name>
</gene>
<sequence>MSAILYKIFLKKTGLNHLITVGDSKKGGDIYLETIPENELKFYQRRGTKRKKLIPQYYSHNDRQILKSVRNWSYWLDLSFNLCGVRLGWGGIIGLIPGIGDIICLVFSLWLIKKATGIDGGLHNSIKVQMTTNTLIDFGIGLIPFVGDFINIAYKANTRNYQLLENALLNNYPDRVISNSEVIIETNSKNIYNPKSINKDSISLDPI</sequence>
<reference evidence="1" key="1">
    <citation type="submission" date="2023-04" db="EMBL/GenBank/DDBJ databases">
        <title>Candida boidinii NBRC 1967.</title>
        <authorList>
            <person name="Ichikawa N."/>
            <person name="Sato H."/>
            <person name="Tonouchi N."/>
        </authorList>
    </citation>
    <scope>NUCLEOTIDE SEQUENCE</scope>
    <source>
        <strain evidence="1">NBRC 1967</strain>
    </source>
</reference>
<name>A0ACB5TIE0_CANBO</name>
<organism evidence="1 2">
    <name type="scientific">Candida boidinii</name>
    <name type="common">Yeast</name>
    <dbReference type="NCBI Taxonomy" id="5477"/>
    <lineage>
        <taxon>Eukaryota</taxon>
        <taxon>Fungi</taxon>
        <taxon>Dikarya</taxon>
        <taxon>Ascomycota</taxon>
        <taxon>Saccharomycotina</taxon>
        <taxon>Pichiomycetes</taxon>
        <taxon>Pichiales</taxon>
        <taxon>Pichiaceae</taxon>
        <taxon>Ogataea</taxon>
        <taxon>Ogataea/Candida clade</taxon>
    </lineage>
</organism>
<proteinExistence type="predicted"/>
<dbReference type="EMBL" id="BSXV01000386">
    <property type="protein sequence ID" value="GME88886.1"/>
    <property type="molecule type" value="Genomic_DNA"/>
</dbReference>
<evidence type="ECO:0000313" key="1">
    <source>
        <dbReference type="EMBL" id="GME88886.1"/>
    </source>
</evidence>
<dbReference type="Proteomes" id="UP001165101">
    <property type="component" value="Unassembled WGS sequence"/>
</dbReference>
<keyword evidence="2" id="KW-1185">Reference proteome</keyword>
<protein>
    <submittedName>
        <fullName evidence="1">Unnamed protein product</fullName>
    </submittedName>
</protein>
<comment type="caution">
    <text evidence="1">The sequence shown here is derived from an EMBL/GenBank/DDBJ whole genome shotgun (WGS) entry which is preliminary data.</text>
</comment>
<evidence type="ECO:0000313" key="2">
    <source>
        <dbReference type="Proteomes" id="UP001165101"/>
    </source>
</evidence>